<comment type="miscellaneous">
    <text evidence="10">The reaction produces a racemic mixture of D-glycero-alpha-D-manno-heptose 7-phosphate and D-glycero-beta-D-manno-heptose 7-phosphate.</text>
</comment>
<evidence type="ECO:0000313" key="13">
    <source>
        <dbReference type="Proteomes" id="UP000183898"/>
    </source>
</evidence>
<feature type="binding site" evidence="10">
    <location>
        <position position="544"/>
    </location>
    <ligand>
        <name>substrate</name>
    </ligand>
</feature>
<evidence type="ECO:0000256" key="7">
    <source>
        <dbReference type="ARBA" id="ARBA00022833"/>
    </source>
</evidence>
<keyword evidence="7 10" id="KW-0862">Zinc</keyword>
<gene>
    <name evidence="10" type="primary">gmhA</name>
    <name evidence="12" type="ORF">SAMN05216404_10517</name>
</gene>
<dbReference type="InterPro" id="IPR001296">
    <property type="entry name" value="Glyco_trans_1"/>
</dbReference>
<evidence type="ECO:0000256" key="1">
    <source>
        <dbReference type="ARBA" id="ARBA00000348"/>
    </source>
</evidence>
<dbReference type="GO" id="GO:0005975">
    <property type="term" value="P:carbohydrate metabolic process"/>
    <property type="evidence" value="ECO:0007669"/>
    <property type="project" value="UniProtKB-UniRule"/>
</dbReference>
<comment type="caution">
    <text evidence="10">Lacks conserved residue(s) required for the propagation of feature annotation.</text>
</comment>
<dbReference type="PROSITE" id="PS51464">
    <property type="entry name" value="SIS"/>
    <property type="match status" value="1"/>
</dbReference>
<dbReference type="Pfam" id="PF13580">
    <property type="entry name" value="SIS_2"/>
    <property type="match status" value="1"/>
</dbReference>
<keyword evidence="6 10" id="KW-0479">Metal-binding</keyword>
<dbReference type="Gene3D" id="3.40.50.2000">
    <property type="entry name" value="Glycogen Phosphorylase B"/>
    <property type="match status" value="2"/>
</dbReference>
<dbReference type="SUPFAM" id="SSF53697">
    <property type="entry name" value="SIS domain"/>
    <property type="match status" value="1"/>
</dbReference>
<dbReference type="SUPFAM" id="SSF53756">
    <property type="entry name" value="UDP-Glycosyltransferase/glycogen phosphorylase"/>
    <property type="match status" value="1"/>
</dbReference>
<dbReference type="GO" id="GO:0097367">
    <property type="term" value="F:carbohydrate derivative binding"/>
    <property type="evidence" value="ECO:0007669"/>
    <property type="project" value="InterPro"/>
</dbReference>
<feature type="binding site" evidence="10">
    <location>
        <begin position="513"/>
        <end position="514"/>
    </location>
    <ligand>
        <name>substrate</name>
    </ligand>
</feature>
<dbReference type="InterPro" id="IPR035461">
    <property type="entry name" value="GmhA/DiaA"/>
</dbReference>
<dbReference type="AlphaFoldDB" id="A0A1H8H3K3"/>
<dbReference type="PANTHER" id="PTHR30390:SF6">
    <property type="entry name" value="DNAA INITIATOR-ASSOCIATING PROTEIN DIAA"/>
    <property type="match status" value="1"/>
</dbReference>
<evidence type="ECO:0000256" key="8">
    <source>
        <dbReference type="ARBA" id="ARBA00023235"/>
    </source>
</evidence>
<evidence type="ECO:0000256" key="4">
    <source>
        <dbReference type="ARBA" id="ARBA00009894"/>
    </source>
</evidence>
<feature type="binding site" evidence="10">
    <location>
        <position position="591"/>
    </location>
    <ligand>
        <name>substrate</name>
    </ligand>
</feature>
<dbReference type="InterPro" id="IPR004515">
    <property type="entry name" value="Phosphoheptose_Isoase"/>
</dbReference>
<dbReference type="GO" id="GO:0008968">
    <property type="term" value="F:D-sedoheptulose 7-phosphate isomerase activity"/>
    <property type="evidence" value="ECO:0007669"/>
    <property type="project" value="UniProtKB-UniRule"/>
</dbReference>
<protein>
    <recommendedName>
        <fullName evidence="10">Phosphoheptose isomerase</fullName>
        <ecNumber evidence="10">5.3.1.28</ecNumber>
    </recommendedName>
    <alternativeName>
        <fullName evidence="10">Sedoheptulose 7-phosphate isomerase</fullName>
    </alternativeName>
</protein>
<dbReference type="InterPro" id="IPR050099">
    <property type="entry name" value="SIS_GmhA/DiaA_subfam"/>
</dbReference>
<dbReference type="GO" id="GO:2001061">
    <property type="term" value="P:D-glycero-D-manno-heptose 7-phosphate biosynthetic process"/>
    <property type="evidence" value="ECO:0007669"/>
    <property type="project" value="UniProtKB-UniPathway"/>
</dbReference>
<dbReference type="Gene3D" id="3.40.50.10490">
    <property type="entry name" value="Glucose-6-phosphate isomerase like protein, domain 1"/>
    <property type="match status" value="1"/>
</dbReference>
<dbReference type="InterPro" id="IPR028098">
    <property type="entry name" value="Glyco_trans_4-like_N"/>
</dbReference>
<comment type="similarity">
    <text evidence="4 10">Belongs to the SIS family. GmhA subfamily.</text>
</comment>
<feature type="binding site" evidence="10">
    <location>
        <begin position="470"/>
        <end position="472"/>
    </location>
    <ligand>
        <name>substrate</name>
    </ligand>
</feature>
<dbReference type="CDD" id="cd05006">
    <property type="entry name" value="SIS_GmhA"/>
    <property type="match status" value="1"/>
</dbReference>
<name>A0A1H8H3K3_9PROT</name>
<evidence type="ECO:0000256" key="6">
    <source>
        <dbReference type="ARBA" id="ARBA00022723"/>
    </source>
</evidence>
<feature type="binding site" evidence="10">
    <location>
        <position position="483"/>
    </location>
    <ligand>
        <name>Zn(2+)</name>
        <dbReference type="ChEBI" id="CHEBI:29105"/>
    </ligand>
</feature>
<feature type="domain" description="SIS" evidence="11">
    <location>
        <begin position="455"/>
        <end position="615"/>
    </location>
</feature>
<evidence type="ECO:0000256" key="10">
    <source>
        <dbReference type="HAMAP-Rule" id="MF_00067"/>
    </source>
</evidence>
<dbReference type="Proteomes" id="UP000183898">
    <property type="component" value="Unassembled WGS sequence"/>
</dbReference>
<organism evidence="12 13">
    <name type="scientific">Nitrosospira multiformis</name>
    <dbReference type="NCBI Taxonomy" id="1231"/>
    <lineage>
        <taxon>Bacteria</taxon>
        <taxon>Pseudomonadati</taxon>
        <taxon>Pseudomonadota</taxon>
        <taxon>Betaproteobacteria</taxon>
        <taxon>Nitrosomonadales</taxon>
        <taxon>Nitrosomonadaceae</taxon>
        <taxon>Nitrosospira</taxon>
    </lineage>
</organism>
<dbReference type="GO" id="GO:0005737">
    <property type="term" value="C:cytoplasm"/>
    <property type="evidence" value="ECO:0007669"/>
    <property type="project" value="UniProtKB-SubCell"/>
</dbReference>
<comment type="function">
    <text evidence="2 10">Catalyzes the isomerization of sedoheptulose 7-phosphate in D-glycero-D-manno-heptose 7-phosphate.</text>
</comment>
<evidence type="ECO:0000259" key="11">
    <source>
        <dbReference type="PROSITE" id="PS51464"/>
    </source>
</evidence>
<feature type="binding site" evidence="10">
    <location>
        <position position="599"/>
    </location>
    <ligand>
        <name>Zn(2+)</name>
        <dbReference type="ChEBI" id="CHEBI:29105"/>
    </ligand>
</feature>
<dbReference type="CDD" id="cd03800">
    <property type="entry name" value="GT4_sucrose_synthase"/>
    <property type="match status" value="1"/>
</dbReference>
<dbReference type="PANTHER" id="PTHR30390">
    <property type="entry name" value="SEDOHEPTULOSE 7-PHOSPHATE ISOMERASE / DNAA INITIATOR-ASSOCIATING FACTOR FOR REPLICATION INITIATION"/>
    <property type="match status" value="1"/>
</dbReference>
<evidence type="ECO:0000256" key="9">
    <source>
        <dbReference type="ARBA" id="ARBA00023277"/>
    </source>
</evidence>
<dbReference type="GO" id="GO:0008270">
    <property type="term" value="F:zinc ion binding"/>
    <property type="evidence" value="ECO:0007669"/>
    <property type="project" value="UniProtKB-UniRule"/>
</dbReference>
<feature type="binding site" evidence="10">
    <location>
        <position position="483"/>
    </location>
    <ligand>
        <name>substrate</name>
    </ligand>
</feature>
<dbReference type="InterPro" id="IPR046348">
    <property type="entry name" value="SIS_dom_sf"/>
</dbReference>
<proteinExistence type="inferred from homology"/>
<evidence type="ECO:0000313" key="12">
    <source>
        <dbReference type="EMBL" id="SEN50058.1"/>
    </source>
</evidence>
<dbReference type="RefSeq" id="WP_074745633.1">
    <property type="nucleotide sequence ID" value="NZ_FOCT01000005.1"/>
</dbReference>
<comment type="subcellular location">
    <subcellularLocation>
        <location evidence="3 10">Cytoplasm</location>
    </subcellularLocation>
</comment>
<dbReference type="Pfam" id="PF13439">
    <property type="entry name" value="Glyco_transf_4"/>
    <property type="match status" value="1"/>
</dbReference>
<keyword evidence="8 10" id="KW-0413">Isomerase</keyword>
<evidence type="ECO:0000256" key="2">
    <source>
        <dbReference type="ARBA" id="ARBA00003172"/>
    </source>
</evidence>
<feature type="binding site" evidence="10">
    <location>
        <position position="591"/>
    </location>
    <ligand>
        <name>Zn(2+)</name>
        <dbReference type="ChEBI" id="CHEBI:29105"/>
    </ligand>
</feature>
<comment type="subunit">
    <text evidence="10">Homotetramer.</text>
</comment>
<comment type="catalytic activity">
    <reaction evidence="1 10">
        <text>2 D-sedoheptulose 7-phosphate = D-glycero-alpha-D-manno-heptose 7-phosphate + D-glycero-beta-D-manno-heptose 7-phosphate</text>
        <dbReference type="Rhea" id="RHEA:27489"/>
        <dbReference type="ChEBI" id="CHEBI:57483"/>
        <dbReference type="ChEBI" id="CHEBI:60203"/>
        <dbReference type="ChEBI" id="CHEBI:60204"/>
        <dbReference type="EC" id="5.3.1.28"/>
    </reaction>
</comment>
<keyword evidence="5 10" id="KW-0963">Cytoplasm</keyword>
<dbReference type="UniPathway" id="UPA00041">
    <property type="reaction ID" value="UER00436"/>
</dbReference>
<dbReference type="GO" id="GO:0016757">
    <property type="term" value="F:glycosyltransferase activity"/>
    <property type="evidence" value="ECO:0007669"/>
    <property type="project" value="InterPro"/>
</dbReference>
<evidence type="ECO:0000256" key="5">
    <source>
        <dbReference type="ARBA" id="ARBA00022490"/>
    </source>
</evidence>
<keyword evidence="9 10" id="KW-0119">Carbohydrate metabolism</keyword>
<dbReference type="EC" id="5.3.1.28" evidence="10"/>
<comment type="cofactor">
    <cofactor evidence="10">
        <name>Zn(2+)</name>
        <dbReference type="ChEBI" id="CHEBI:29105"/>
    </cofactor>
    <text evidence="10">Binds 1 zinc ion per subunit.</text>
</comment>
<sequence>MKKRIALISEHASPIAAIGGTDTGGQNIAVAELARHLAALGYEIDVFTRWDDRRVPKILNWRDGIRIVHVEAGPVTFIPKEKLLPYMPAFTRDILRFIKAENNRYKLVHAHFFMSGLVAADIKRKLGIPFIVTFHALAKVRRLHQGGNDWFPDEGFAIEERVITEADQIVALCPQDRDDLVNLYEADPGKITVIPNGFRPDEIYPLDKLFARMALKLDPKEKIILQLGRMVRRKGVDNVIKALGYMRREHNFEARLLIVGGESDEPDPKTTPEIGRLQKLAETEGAGDLVTFVGRRPRDMLHYYYSACDVFTTTPWYEPFGITPLEAMACGTPVIGSNVGGIKSTVMDGRTGFLVPPNDPASLGRRIIELLSSNKLMTYFKENAIRHVNQNYTWMKATHLTANMYERIATQSPLRADDEEDSLSYIDDSFGSLIETIEKSRRKIRLAILDSAQAIYRSLARGGKVLVCGNGGSAAEAQHFAAELMGRFEANGRRGLPAMALTADTAFVTAWSNDYTFDDVFARQVEAHGQPGDVLVVISSSGQSVNLVKALRTARRREMFCIGLLGKEGGPASELTDVGIIVPSNETSRIQEVQLLVLHVLSHLIEQQIVVDDLNTVQITEEWSIKHFQVQEMAKNVNKRKIKHESTKCD</sequence>
<comment type="pathway">
    <text evidence="10">Carbohydrate biosynthesis; D-glycero-D-manno-heptose 7-phosphate biosynthesis; D-glycero-alpha-D-manno-heptose 7-phosphate and D-glycero-beta-D-manno-heptose 7-phosphate from sedoheptulose 7-phosphate: step 1/1.</text>
</comment>
<evidence type="ECO:0000256" key="3">
    <source>
        <dbReference type="ARBA" id="ARBA00004496"/>
    </source>
</evidence>
<dbReference type="InterPro" id="IPR001347">
    <property type="entry name" value="SIS_dom"/>
</dbReference>
<dbReference type="Pfam" id="PF00534">
    <property type="entry name" value="Glycos_transf_1"/>
    <property type="match status" value="1"/>
</dbReference>
<accession>A0A1H8H3K3</accession>
<dbReference type="EMBL" id="FOCT01000005">
    <property type="protein sequence ID" value="SEN50058.1"/>
    <property type="molecule type" value="Genomic_DNA"/>
</dbReference>
<dbReference type="HAMAP" id="MF_00067">
    <property type="entry name" value="GmhA"/>
    <property type="match status" value="1"/>
</dbReference>
<reference evidence="12 13" key="1">
    <citation type="submission" date="2016-10" db="EMBL/GenBank/DDBJ databases">
        <authorList>
            <person name="de Groot N.N."/>
        </authorList>
    </citation>
    <scope>NUCLEOTIDE SEQUENCE [LARGE SCALE GENOMIC DNA]</scope>
    <source>
        <strain evidence="12 13">Nl18</strain>
    </source>
</reference>
<feature type="binding site" evidence="10">
    <location>
        <position position="479"/>
    </location>
    <ligand>
        <name>Zn(2+)</name>
        <dbReference type="ChEBI" id="CHEBI:29105"/>
    </ligand>
</feature>